<dbReference type="PRINTS" id="PR00682">
    <property type="entry name" value="IPNSYNTHASE"/>
</dbReference>
<dbReference type="Pfam" id="PF14226">
    <property type="entry name" value="DIOX_N"/>
    <property type="match status" value="1"/>
</dbReference>
<proteinExistence type="predicted"/>
<evidence type="ECO:0000259" key="2">
    <source>
        <dbReference type="PROSITE" id="PS51471"/>
    </source>
</evidence>
<feature type="compositionally biased region" description="Basic and acidic residues" evidence="1">
    <location>
        <begin position="1"/>
        <end position="31"/>
    </location>
</feature>
<dbReference type="SUPFAM" id="SSF51197">
    <property type="entry name" value="Clavaminate synthase-like"/>
    <property type="match status" value="1"/>
</dbReference>
<accession>A0A6J6ELT2</accession>
<evidence type="ECO:0000313" key="3">
    <source>
        <dbReference type="EMBL" id="CAB4577500.1"/>
    </source>
</evidence>
<organism evidence="3">
    <name type="scientific">freshwater metagenome</name>
    <dbReference type="NCBI Taxonomy" id="449393"/>
    <lineage>
        <taxon>unclassified sequences</taxon>
        <taxon>metagenomes</taxon>
        <taxon>ecological metagenomes</taxon>
    </lineage>
</organism>
<dbReference type="InterPro" id="IPR026992">
    <property type="entry name" value="DIOX_N"/>
</dbReference>
<protein>
    <submittedName>
        <fullName evidence="3">Unannotated protein</fullName>
    </submittedName>
</protein>
<dbReference type="InterPro" id="IPR044861">
    <property type="entry name" value="IPNS-like_FE2OG_OXY"/>
</dbReference>
<dbReference type="Gene3D" id="2.60.120.330">
    <property type="entry name" value="B-lactam Antibiotic, Isopenicillin N Synthase, Chain"/>
    <property type="match status" value="1"/>
</dbReference>
<sequence>MSDHAGHAGHADHAGHAGHAGHADQADHADHGIPTIDLDAPAAAAIGRACARVGFFQVVGHGVDDDVIDAAWTACRRFFDLPLADRLAATQQHADDAYGYLPMEAEALERSLGDETATARSDLKQTFNVGPWPTHPRGSASADPAVRAVADWAFGPTPWPPALPELEPAMRAYFEAMDALARRLLSLMALALDQPHDFFEPFVDHAPGALRALDYPDLGDRRPAPGQLRAGAHTDYGTLTILRQDDAPGGLEVLDPTTGEWTPVPATPGAFVVNLGDLMQRWTNDRWRSTLHRVVVPPAGSGPSRRQSMAFFHNANVDARIEVIPSCVEPGEAPRHEPVLAGPHLMGKFLRATSS</sequence>
<dbReference type="EMBL" id="CAEZSR010000130">
    <property type="protein sequence ID" value="CAB4577500.1"/>
    <property type="molecule type" value="Genomic_DNA"/>
</dbReference>
<dbReference type="InterPro" id="IPR005123">
    <property type="entry name" value="Oxoglu/Fe-dep_dioxygenase_dom"/>
</dbReference>
<reference evidence="3" key="1">
    <citation type="submission" date="2020-05" db="EMBL/GenBank/DDBJ databases">
        <authorList>
            <person name="Chiriac C."/>
            <person name="Salcher M."/>
            <person name="Ghai R."/>
            <person name="Kavagutti S V."/>
        </authorList>
    </citation>
    <scope>NUCLEOTIDE SEQUENCE</scope>
</reference>
<name>A0A6J6ELT2_9ZZZZ</name>
<dbReference type="Pfam" id="PF03171">
    <property type="entry name" value="2OG-FeII_Oxy"/>
    <property type="match status" value="1"/>
</dbReference>
<feature type="domain" description="Fe2OG dioxygenase" evidence="2">
    <location>
        <begin position="205"/>
        <end position="315"/>
    </location>
</feature>
<dbReference type="PROSITE" id="PS51471">
    <property type="entry name" value="FE2OG_OXY"/>
    <property type="match status" value="1"/>
</dbReference>
<dbReference type="InterPro" id="IPR027443">
    <property type="entry name" value="IPNS-like_sf"/>
</dbReference>
<feature type="region of interest" description="Disordered" evidence="1">
    <location>
        <begin position="1"/>
        <end position="34"/>
    </location>
</feature>
<dbReference type="InterPro" id="IPR050231">
    <property type="entry name" value="Iron_ascorbate_oxido_reductase"/>
</dbReference>
<dbReference type="AlphaFoldDB" id="A0A6J6ELT2"/>
<gene>
    <name evidence="3" type="ORF">UFOPK1493_02815</name>
</gene>
<evidence type="ECO:0000256" key="1">
    <source>
        <dbReference type="SAM" id="MobiDB-lite"/>
    </source>
</evidence>
<dbReference type="PANTHER" id="PTHR47990">
    <property type="entry name" value="2-OXOGLUTARATE (2OG) AND FE(II)-DEPENDENT OXYGENASE SUPERFAMILY PROTEIN-RELATED"/>
    <property type="match status" value="1"/>
</dbReference>